<keyword evidence="5 9" id="KW-0456">Lyase</keyword>
<dbReference type="PANTHER" id="PTHR11609:SF5">
    <property type="entry name" value="PHOSPHORIBOSYLAMINOIMIDAZOLE CARBOXYLASE"/>
    <property type="match status" value="1"/>
</dbReference>
<comment type="catalytic activity">
    <reaction evidence="6 7">
        <text>5-amino-1-(5-phospho-beta-D-ribosyl)imidazole + hydrogencarbonate + ATP = 5-carboxyamino-1-(5-phospho-D-ribosyl)imidazole + ADP + phosphate + 2 H(+)</text>
        <dbReference type="Rhea" id="RHEA:19317"/>
        <dbReference type="ChEBI" id="CHEBI:15378"/>
        <dbReference type="ChEBI" id="CHEBI:17544"/>
        <dbReference type="ChEBI" id="CHEBI:30616"/>
        <dbReference type="ChEBI" id="CHEBI:43474"/>
        <dbReference type="ChEBI" id="CHEBI:58730"/>
        <dbReference type="ChEBI" id="CHEBI:137981"/>
        <dbReference type="ChEBI" id="CHEBI:456216"/>
        <dbReference type="EC" id="6.3.4.18"/>
    </reaction>
</comment>
<keyword evidence="3" id="KW-0210">Decarboxylase</keyword>
<dbReference type="EMBL" id="CP006939">
    <property type="protein sequence ID" value="AHC16325.1"/>
    <property type="molecule type" value="Genomic_DNA"/>
</dbReference>
<dbReference type="Pfam" id="PF17769">
    <property type="entry name" value="PurK_C"/>
    <property type="match status" value="1"/>
</dbReference>
<dbReference type="InterPro" id="IPR040686">
    <property type="entry name" value="PurK_C"/>
</dbReference>
<protein>
    <recommendedName>
        <fullName evidence="6 7">N5-carboxyaminoimidazole ribonucleotide synthase</fullName>
        <shortName evidence="6 7">N5-CAIR synthase</shortName>
        <ecNumber evidence="6 7">6.3.4.18</ecNumber>
    </recommendedName>
    <alternativeName>
        <fullName evidence="6 7">5-(carboxyamino)imidazole ribonucleotide synthetase</fullName>
    </alternativeName>
</protein>
<feature type="binding site" evidence="6">
    <location>
        <begin position="202"/>
        <end position="205"/>
    </location>
    <ligand>
        <name>ATP</name>
        <dbReference type="ChEBI" id="CHEBI:30616"/>
    </ligand>
</feature>
<feature type="binding site" evidence="6">
    <location>
        <position position="168"/>
    </location>
    <ligand>
        <name>ATP</name>
        <dbReference type="ChEBI" id="CHEBI:30616"/>
    </ligand>
</feature>
<feature type="binding site" evidence="6">
    <location>
        <begin position="289"/>
        <end position="290"/>
    </location>
    <ligand>
        <name>ATP</name>
        <dbReference type="ChEBI" id="CHEBI:30616"/>
    </ligand>
</feature>
<reference evidence="9 10" key="1">
    <citation type="journal article" date="2015" name="Stand. Genomic Sci.">
        <title>Complete genome sequence and description of Salinispira pacifica gen. nov., sp. nov., a novel spirochaete isolated form a hypersaline microbial mat.</title>
        <authorList>
            <person name="Ben Hania W."/>
            <person name="Joseph M."/>
            <person name="Schumann P."/>
            <person name="Bunk B."/>
            <person name="Fiebig A."/>
            <person name="Sproer C."/>
            <person name="Klenk H.P."/>
            <person name="Fardeau M.L."/>
            <person name="Spring S."/>
        </authorList>
    </citation>
    <scope>NUCLEOTIDE SEQUENCE [LARGE SCALE GENOMIC DNA]</scope>
    <source>
        <strain evidence="9 10">L21-RPul-D2</strain>
    </source>
</reference>
<evidence type="ECO:0000313" key="10">
    <source>
        <dbReference type="Proteomes" id="UP000018680"/>
    </source>
</evidence>
<dbReference type="HOGENOM" id="CLU_011534_0_2_12"/>
<feature type="domain" description="ATP-grasp" evidence="8">
    <location>
        <begin position="127"/>
        <end position="319"/>
    </location>
</feature>
<evidence type="ECO:0000256" key="4">
    <source>
        <dbReference type="ARBA" id="ARBA00022840"/>
    </source>
</evidence>
<evidence type="ECO:0000256" key="2">
    <source>
        <dbReference type="ARBA" id="ARBA00022755"/>
    </source>
</evidence>
<evidence type="ECO:0000256" key="5">
    <source>
        <dbReference type="ARBA" id="ARBA00023239"/>
    </source>
</evidence>
<keyword evidence="4 6" id="KW-0067">ATP-binding</keyword>
<accession>V5WL01</accession>
<dbReference type="InterPro" id="IPR054350">
    <property type="entry name" value="PurT/PurK_preATP-grasp"/>
</dbReference>
<dbReference type="GO" id="GO:0004638">
    <property type="term" value="F:phosphoribosylaminoimidazole carboxylase activity"/>
    <property type="evidence" value="ECO:0007669"/>
    <property type="project" value="InterPro"/>
</dbReference>
<gene>
    <name evidence="6 7" type="primary">purK</name>
    <name evidence="9" type="ORF">L21SP2_2979</name>
</gene>
<evidence type="ECO:0000256" key="6">
    <source>
        <dbReference type="HAMAP-Rule" id="MF_01928"/>
    </source>
</evidence>
<comment type="function">
    <text evidence="6">Catalyzes the ATP-dependent conversion of 5-aminoimidazole ribonucleotide (AIR) and HCO(3)(-) to N5-carboxyaminoimidazole ribonucleotide (N5-CAIR).</text>
</comment>
<dbReference type="InterPro" id="IPR016185">
    <property type="entry name" value="PreATP-grasp_dom_sf"/>
</dbReference>
<dbReference type="NCBIfam" id="TIGR01161">
    <property type="entry name" value="purK"/>
    <property type="match status" value="1"/>
</dbReference>
<dbReference type="FunFam" id="3.30.470.20:FF:000037">
    <property type="entry name" value="Phosphoribosylaminoimidazole carboxylase, chloroplastic"/>
    <property type="match status" value="1"/>
</dbReference>
<keyword evidence="6 7" id="KW-0436">Ligase</keyword>
<proteinExistence type="inferred from homology"/>
<name>V5WL01_9SPIO</name>
<dbReference type="NCBIfam" id="NF004679">
    <property type="entry name" value="PRK06019.1-5"/>
    <property type="match status" value="1"/>
</dbReference>
<dbReference type="PANTHER" id="PTHR11609">
    <property type="entry name" value="PURINE BIOSYNTHESIS PROTEIN 6/7, PUR6/7"/>
    <property type="match status" value="1"/>
</dbReference>
<comment type="pathway">
    <text evidence="6 7">Purine metabolism; IMP biosynthesis via de novo pathway; 5-amino-1-(5-phospho-D-ribosyl)imidazole-4-carboxylate from 5-amino-1-(5-phospho-D-ribosyl)imidazole (N5-CAIR route): step 1/2.</text>
</comment>
<feature type="binding site" evidence="6">
    <location>
        <position position="123"/>
    </location>
    <ligand>
        <name>ATP</name>
        <dbReference type="ChEBI" id="CHEBI:30616"/>
    </ligand>
</feature>
<dbReference type="GO" id="GO:0005524">
    <property type="term" value="F:ATP binding"/>
    <property type="evidence" value="ECO:0007669"/>
    <property type="project" value="UniProtKB-UniRule"/>
</dbReference>
<dbReference type="InterPro" id="IPR005875">
    <property type="entry name" value="PurK"/>
</dbReference>
<dbReference type="GO" id="GO:0046872">
    <property type="term" value="F:metal ion binding"/>
    <property type="evidence" value="ECO:0007669"/>
    <property type="project" value="InterPro"/>
</dbReference>
<evidence type="ECO:0000259" key="8">
    <source>
        <dbReference type="PROSITE" id="PS50975"/>
    </source>
</evidence>
<dbReference type="PATRIC" id="fig|1307761.3.peg.2968"/>
<sequence>MAGSNQRFSQGVSQLDSQGFPLGFRLGLVGGGQLGRMVCQEARNMGIHTIVLDPSPRPPAYGIADECIQGSLTDSRAILELAARVDVLSYEIEHIDVNALYEAQAAGTRVHPRPGALEIIQDKLVQKQLFKDAGLAVPAFRALDDPETLADEQLAGELENFGLPCIQKTRAGGYDGRGVTRLEPASPADLKARALKGPSMIEEAVDFTMELAVLIARNPEGESRVYPVVEMVFDSRSQICNSVCVPARISEVQSRRAMELARAAVDALEAAGLFAVELFLTSDGEILINEVAPRPHNSGHWSIEAAETSQFQQFIRAVCGLPLGSPQLRSPAVMINLLGEASARGTPAISGFTELMSSPGAYMHWYGKEEVRPLRKMGHITVLNSDLEIALKQAEQLERTVSVRAV</sequence>
<keyword evidence="10" id="KW-1185">Reference proteome</keyword>
<dbReference type="EC" id="6.3.4.18" evidence="6 7"/>
<dbReference type="Gene3D" id="3.40.50.20">
    <property type="match status" value="1"/>
</dbReference>
<dbReference type="HAMAP" id="MF_01928">
    <property type="entry name" value="PurK"/>
    <property type="match status" value="1"/>
</dbReference>
<evidence type="ECO:0000256" key="3">
    <source>
        <dbReference type="ARBA" id="ARBA00022793"/>
    </source>
</evidence>
<dbReference type="GO" id="GO:0005829">
    <property type="term" value="C:cytosol"/>
    <property type="evidence" value="ECO:0007669"/>
    <property type="project" value="TreeGrafter"/>
</dbReference>
<dbReference type="Gene3D" id="3.30.1490.20">
    <property type="entry name" value="ATP-grasp fold, A domain"/>
    <property type="match status" value="1"/>
</dbReference>
<dbReference type="InterPro" id="IPR011054">
    <property type="entry name" value="Rudment_hybrid_motif"/>
</dbReference>
<dbReference type="Gene3D" id="3.30.470.20">
    <property type="entry name" value="ATP-grasp fold, B domain"/>
    <property type="match status" value="1"/>
</dbReference>
<dbReference type="OrthoDB" id="9804625at2"/>
<dbReference type="AlphaFoldDB" id="V5WL01"/>
<dbReference type="SUPFAM" id="SSF51246">
    <property type="entry name" value="Rudiment single hybrid motif"/>
    <property type="match status" value="1"/>
</dbReference>
<comment type="caution">
    <text evidence="6">Lacks conserved residue(s) required for the propagation of feature annotation.</text>
</comment>
<dbReference type="InterPro" id="IPR013815">
    <property type="entry name" value="ATP_grasp_subdomain_1"/>
</dbReference>
<dbReference type="PROSITE" id="PS50975">
    <property type="entry name" value="ATP_GRASP"/>
    <property type="match status" value="1"/>
</dbReference>
<dbReference type="GO" id="GO:0034028">
    <property type="term" value="F:5-(carboxyamino)imidazole ribonucleotide synthase activity"/>
    <property type="evidence" value="ECO:0007669"/>
    <property type="project" value="UniProtKB-UniRule"/>
</dbReference>
<dbReference type="Pfam" id="PF02222">
    <property type="entry name" value="ATP-grasp"/>
    <property type="match status" value="1"/>
</dbReference>
<evidence type="ECO:0000313" key="9">
    <source>
        <dbReference type="EMBL" id="AHC16325.1"/>
    </source>
</evidence>
<dbReference type="KEGG" id="slr:L21SP2_2979"/>
<dbReference type="eggNOG" id="COG0026">
    <property type="taxonomic scope" value="Bacteria"/>
</dbReference>
<comment type="function">
    <text evidence="7">Catalyzes the ATP-dependent conversion of 5-aminoimidazole ribonucleotide (AIR) and HCO(3)- to N5-carboxyaminoimidazole ribonucleotide (N5-CAIR).</text>
</comment>
<dbReference type="RefSeq" id="WP_024269222.1">
    <property type="nucleotide sequence ID" value="NC_023035.1"/>
</dbReference>
<keyword evidence="1 6" id="KW-0547">Nucleotide-binding</keyword>
<comment type="subunit">
    <text evidence="6 7">Homodimer.</text>
</comment>
<comment type="similarity">
    <text evidence="6 7">Belongs to the PurK/PurT family.</text>
</comment>
<dbReference type="InterPro" id="IPR011761">
    <property type="entry name" value="ATP-grasp"/>
</dbReference>
<dbReference type="Pfam" id="PF22660">
    <property type="entry name" value="RS_preATP-grasp-like"/>
    <property type="match status" value="1"/>
</dbReference>
<evidence type="ECO:0000256" key="1">
    <source>
        <dbReference type="ARBA" id="ARBA00022741"/>
    </source>
</evidence>
<dbReference type="InterPro" id="IPR003135">
    <property type="entry name" value="ATP-grasp_carboxylate-amine"/>
</dbReference>
<feature type="binding site" evidence="6">
    <location>
        <position position="210"/>
    </location>
    <ligand>
        <name>ATP</name>
        <dbReference type="ChEBI" id="CHEBI:30616"/>
    </ligand>
</feature>
<organism evidence="9 10">
    <name type="scientific">Salinispira pacifica</name>
    <dbReference type="NCBI Taxonomy" id="1307761"/>
    <lineage>
        <taxon>Bacteria</taxon>
        <taxon>Pseudomonadati</taxon>
        <taxon>Spirochaetota</taxon>
        <taxon>Spirochaetia</taxon>
        <taxon>Spirochaetales</taxon>
        <taxon>Spirochaetaceae</taxon>
        <taxon>Salinispira</taxon>
    </lineage>
</organism>
<dbReference type="STRING" id="1307761.L21SP2_2979"/>
<dbReference type="Proteomes" id="UP000018680">
    <property type="component" value="Chromosome"/>
</dbReference>
<dbReference type="SUPFAM" id="SSF56059">
    <property type="entry name" value="Glutathione synthetase ATP-binding domain-like"/>
    <property type="match status" value="1"/>
</dbReference>
<dbReference type="GO" id="GO:0006189">
    <property type="term" value="P:'de novo' IMP biosynthetic process"/>
    <property type="evidence" value="ECO:0007669"/>
    <property type="project" value="UniProtKB-UniRule"/>
</dbReference>
<evidence type="ECO:0000256" key="7">
    <source>
        <dbReference type="RuleBase" id="RU361200"/>
    </source>
</evidence>
<dbReference type="SUPFAM" id="SSF52440">
    <property type="entry name" value="PreATP-grasp domain"/>
    <property type="match status" value="1"/>
</dbReference>
<dbReference type="UniPathway" id="UPA00074">
    <property type="reaction ID" value="UER00942"/>
</dbReference>
<keyword evidence="2 6" id="KW-0658">Purine biosynthesis</keyword>